<dbReference type="Gene3D" id="2.60.120.380">
    <property type="match status" value="2"/>
</dbReference>
<feature type="domain" description="Secretion system C-terminal sorting" evidence="3">
    <location>
        <begin position="845"/>
        <end position="911"/>
    </location>
</feature>
<dbReference type="AlphaFoldDB" id="A0A501QAD5"/>
<feature type="chain" id="PRO_5021404094" evidence="2">
    <location>
        <begin position="20"/>
        <end position="914"/>
    </location>
</feature>
<proteinExistence type="predicted"/>
<dbReference type="NCBIfam" id="TIGR04183">
    <property type="entry name" value="Por_Secre_tail"/>
    <property type="match status" value="1"/>
</dbReference>
<feature type="domain" description="T9SS-like galactose binding" evidence="4">
    <location>
        <begin position="690"/>
        <end position="786"/>
    </location>
</feature>
<accession>A0A501QAD5</accession>
<feature type="domain" description="T9SS-like galactose binding" evidence="4">
    <location>
        <begin position="24"/>
        <end position="144"/>
    </location>
</feature>
<dbReference type="Pfam" id="PF18962">
    <property type="entry name" value="Por_Secre_tail"/>
    <property type="match status" value="1"/>
</dbReference>
<dbReference type="EMBL" id="VFJE01000053">
    <property type="protein sequence ID" value="TPD69860.1"/>
    <property type="molecule type" value="Genomic_DNA"/>
</dbReference>
<feature type="domain" description="T9SS-like galactose binding" evidence="4">
    <location>
        <begin position="156"/>
        <end position="279"/>
    </location>
</feature>
<dbReference type="InterPro" id="IPR056600">
    <property type="entry name" value="GBD_T9SS_assoc"/>
</dbReference>
<feature type="domain" description="T9SS-like galactose binding" evidence="4">
    <location>
        <begin position="556"/>
        <end position="672"/>
    </location>
</feature>
<keyword evidence="1 2" id="KW-0732">Signal</keyword>
<evidence type="ECO:0000256" key="1">
    <source>
        <dbReference type="ARBA" id="ARBA00022729"/>
    </source>
</evidence>
<evidence type="ECO:0000259" key="4">
    <source>
        <dbReference type="Pfam" id="PF23759"/>
    </source>
</evidence>
<dbReference type="RefSeq" id="WP_140000487.1">
    <property type="nucleotide sequence ID" value="NZ_VFJE01000053.1"/>
</dbReference>
<dbReference type="Pfam" id="PF23759">
    <property type="entry name" value="GBD_T9SS_assoc"/>
    <property type="match status" value="6"/>
</dbReference>
<evidence type="ECO:0000256" key="2">
    <source>
        <dbReference type="SAM" id="SignalP"/>
    </source>
</evidence>
<dbReference type="OrthoDB" id="869215at2"/>
<feature type="domain" description="T9SS-like galactose binding" evidence="4">
    <location>
        <begin position="291"/>
        <end position="413"/>
    </location>
</feature>
<feature type="domain" description="T9SS-like galactose binding" evidence="4">
    <location>
        <begin position="424"/>
        <end position="546"/>
    </location>
</feature>
<sequence length="914" mass="97396">MKKILLFCVLSVFYFEANAQAPINDDCSNAISLSVNMDVSCTLKTAGTLEGATNSGVPTATGTADDDVWYSFTATATSHRIKLVDISNDTDLVHEVMDGNCNSLTLLSSSNPNSSFVTGLTVGSTYLIRVFSHNSGTSEPTTFSICVSVAPASPINDDCNNAIAVPVNIDNSCTLKTAGTLVSATNSNESEPSIGNADDDVWYTFTATANSHRIRLLNIEGDITNLVYEVFEGSCGNQLISLYISDPESNVISGLTIGSTYYLRVFSYESVAPESTTFDLCISMPSPAPVNDECANAITLAVNQDQSCTATISGTLVGATNSGHNTQMGTADDDVWYTFVATATAHKIRINNVEGDLTELVLEVLDGNCETPAIINSTLLNYSDIRGLTIGNTYFIRVFSYESNHASESTTFTVCVTSFPPPPANDECSGAVALTVNPDLSCSSRTSGTVVSATNSGVATVTGTADDDVWYSFVATATSHKISIIKEGVDFDLVHEVMEGTCGSLVTLSSINFNSSIISGLTVGTTYYIRVFSYGSYPQESTSFDICIGIVPPPPANDDCTGAIALTINTDASCNIITVATIAGATDSGIPTPTGSPDDDVWYTFVAPASSLRIDIYNLEGDQTYLVWEVLEGTYGTQLERHIENNPDSNIMNGLTVGNTYYLRAYSYYSDQIFSTTFDICVATLPPPPANDECVNAITLTPAITFADGAVNSNVAGATYSPETIPESGCGGAGSDVWFKTVIPADGNLIIETGDPTNSENIGFDSFITIYSGICDTLEFIECNDQGDSVGWGYSKINLTGRTAGETVYIRVWEYVNNQYAQFSISAWSPTLGITTFNKANFKAYPNPVKDMLNVSYIQNISDVNIFNLLGQNVASKTINETSGQIDMSGLPSGSYLVKITAEGQTKTIKVVKQ</sequence>
<dbReference type="InterPro" id="IPR026444">
    <property type="entry name" value="Secre_tail"/>
</dbReference>
<gene>
    <name evidence="5" type="ORF">FJA49_08110</name>
</gene>
<evidence type="ECO:0000313" key="5">
    <source>
        <dbReference type="EMBL" id="TPD69860.1"/>
    </source>
</evidence>
<protein>
    <submittedName>
        <fullName evidence="5">T9SS type A sorting domain-containing protein</fullName>
    </submittedName>
</protein>
<keyword evidence="6" id="KW-1185">Reference proteome</keyword>
<evidence type="ECO:0000259" key="3">
    <source>
        <dbReference type="Pfam" id="PF18962"/>
    </source>
</evidence>
<feature type="signal peptide" evidence="2">
    <location>
        <begin position="1"/>
        <end position="19"/>
    </location>
</feature>
<name>A0A501QAD5_9FLAO</name>
<comment type="caution">
    <text evidence="5">The sequence shown here is derived from an EMBL/GenBank/DDBJ whole genome shotgun (WGS) entry which is preliminary data.</text>
</comment>
<organism evidence="5 6">
    <name type="scientific">Flavobacterium microcysteis</name>
    <dbReference type="NCBI Taxonomy" id="2596891"/>
    <lineage>
        <taxon>Bacteria</taxon>
        <taxon>Pseudomonadati</taxon>
        <taxon>Bacteroidota</taxon>
        <taxon>Flavobacteriia</taxon>
        <taxon>Flavobacteriales</taxon>
        <taxon>Flavobacteriaceae</taxon>
        <taxon>Flavobacterium</taxon>
    </lineage>
</organism>
<dbReference type="Proteomes" id="UP000319175">
    <property type="component" value="Unassembled WGS sequence"/>
</dbReference>
<evidence type="ECO:0000313" key="6">
    <source>
        <dbReference type="Proteomes" id="UP000319175"/>
    </source>
</evidence>
<reference evidence="5 6" key="1">
    <citation type="submission" date="2019-06" db="EMBL/GenBank/DDBJ databases">
        <title>Flavobacterium sp. MaA-Y11 from geoumgang.</title>
        <authorList>
            <person name="Jeong S."/>
        </authorList>
    </citation>
    <scope>NUCLEOTIDE SEQUENCE [LARGE SCALE GENOMIC DNA]</scope>
    <source>
        <strain evidence="5 6">MaA-Y11</strain>
    </source>
</reference>